<gene>
    <name evidence="1" type="ORF">VKT23_003580</name>
</gene>
<dbReference type="Gene3D" id="1.25.40.10">
    <property type="entry name" value="Tetratricopeptide repeat domain"/>
    <property type="match status" value="1"/>
</dbReference>
<evidence type="ECO:0008006" key="3">
    <source>
        <dbReference type="Google" id="ProtNLM"/>
    </source>
</evidence>
<organism evidence="1 2">
    <name type="scientific">Marasmiellus scandens</name>
    <dbReference type="NCBI Taxonomy" id="2682957"/>
    <lineage>
        <taxon>Eukaryota</taxon>
        <taxon>Fungi</taxon>
        <taxon>Dikarya</taxon>
        <taxon>Basidiomycota</taxon>
        <taxon>Agaricomycotina</taxon>
        <taxon>Agaricomycetes</taxon>
        <taxon>Agaricomycetidae</taxon>
        <taxon>Agaricales</taxon>
        <taxon>Marasmiineae</taxon>
        <taxon>Omphalotaceae</taxon>
        <taxon>Marasmiellus</taxon>
    </lineage>
</organism>
<name>A0ABR1JZD5_9AGAR</name>
<keyword evidence="2" id="KW-1185">Reference proteome</keyword>
<evidence type="ECO:0000313" key="1">
    <source>
        <dbReference type="EMBL" id="KAK7469088.1"/>
    </source>
</evidence>
<proteinExistence type="predicted"/>
<dbReference type="Proteomes" id="UP001498398">
    <property type="component" value="Unassembled WGS sequence"/>
</dbReference>
<sequence>MFLCRRLPRQKVCIAKHISVTQKSPRFSFSQVAKSLDNAYLKARTTLNLPSLSSPYSHTTSPSSLSEHPWFRHHLPNSPTRSKEPTGILGEYVRMKRDFPDRVKHIPTDLFERLIEQAYGNRMPDVLDDLSKDLLEFFPQKTALIQKILTSGDYYFLNGPRVLELLRCLKTPLNLPGHQLAYITNRVCRLKSSDVDDELTNIITPPMLQHIQKIDAVPSGARSVTHPVPVEVYAAFELLYKLVKLGNRRGAWPLFRLLVDKLYIPPEAVQRAPTSSQDLTWIVSVTVARACIHWQRRGLGLFIVSDLLSSHSARGSLSSDTAIELRDLVSDMAYAFLNEPTRKDFDGCVDLICQAHSVSPVQNGIIRLAYTCALQSNYGTSARKLYAFTRSLEVLETHDYPAPHSPVLLWFLRLLTNARGSTELARMITEEVAASGISLPVHDRADFIAITASHGFAMSARTLWQRYSLGKDRHAVVGSSKVMLKMVKLFYHLGRRLGAQLSARQETELLDDQSLKERHDDLVAFVNHVLSSYLKYHEPLEKMKHQNLTSLARAYFVLGEFEKGFQIFRVLLGRREIPDLYDVNAALSALSEYSPRTVARLIERMVEKGLKPDQVTFGTVVHQALLADDMELVGDLISRARELGVNELSPKTFVSLIRASVTDDARVLQSSSRTRLHDAMQMVKSLRKVGIVSSPHIGKYLVFASLRQKEPVMAYRFWDLLLRQSADWMDREQVFIRRLIRQRLQSLPQSRRSGRHRLLAEQMLLRLKSRPAVKDLE</sequence>
<accession>A0ABR1JZD5</accession>
<comment type="caution">
    <text evidence="1">The sequence shown here is derived from an EMBL/GenBank/DDBJ whole genome shotgun (WGS) entry which is preliminary data.</text>
</comment>
<dbReference type="InterPro" id="IPR011990">
    <property type="entry name" value="TPR-like_helical_dom_sf"/>
</dbReference>
<dbReference type="EMBL" id="JBANRG010000003">
    <property type="protein sequence ID" value="KAK7469088.1"/>
    <property type="molecule type" value="Genomic_DNA"/>
</dbReference>
<reference evidence="1 2" key="1">
    <citation type="submission" date="2024-01" db="EMBL/GenBank/DDBJ databases">
        <title>A draft genome for the cacao thread blight pathogen Marasmiellus scandens.</title>
        <authorList>
            <person name="Baruah I.K."/>
            <person name="Leung J."/>
            <person name="Bukari Y."/>
            <person name="Amoako-Attah I."/>
            <person name="Meinhardt L.W."/>
            <person name="Bailey B.A."/>
            <person name="Cohen S.P."/>
        </authorList>
    </citation>
    <scope>NUCLEOTIDE SEQUENCE [LARGE SCALE GENOMIC DNA]</scope>
    <source>
        <strain evidence="1 2">GH-19</strain>
    </source>
</reference>
<evidence type="ECO:0000313" key="2">
    <source>
        <dbReference type="Proteomes" id="UP001498398"/>
    </source>
</evidence>
<protein>
    <recommendedName>
        <fullName evidence="3">Pentatricopeptide repeat-containing protein</fullName>
    </recommendedName>
</protein>